<organism evidence="1 2">
    <name type="scientific">Pseudodesulfovibrio senegalensis</name>
    <dbReference type="NCBI Taxonomy" id="1721087"/>
    <lineage>
        <taxon>Bacteria</taxon>
        <taxon>Pseudomonadati</taxon>
        <taxon>Thermodesulfobacteriota</taxon>
        <taxon>Desulfovibrionia</taxon>
        <taxon>Desulfovibrionales</taxon>
        <taxon>Desulfovibrionaceae</taxon>
    </lineage>
</organism>
<dbReference type="EMBL" id="WAIE01000001">
    <property type="protein sequence ID" value="KAB1443249.1"/>
    <property type="molecule type" value="Genomic_DNA"/>
</dbReference>
<name>A0A6N6N727_9BACT</name>
<dbReference type="RefSeq" id="WP_151149581.1">
    <property type="nucleotide sequence ID" value="NZ_WAIE01000001.1"/>
</dbReference>
<gene>
    <name evidence="1" type="ORF">F8A88_02995</name>
</gene>
<protein>
    <submittedName>
        <fullName evidence="1">Uncharacterized protein</fullName>
    </submittedName>
</protein>
<dbReference type="Proteomes" id="UP000438699">
    <property type="component" value="Unassembled WGS sequence"/>
</dbReference>
<reference evidence="1 2" key="1">
    <citation type="journal article" date="2017" name="Int. J. Syst. Evol. Microbiol.">
        <title>Desulfovibrio senegalensis sp. nov., a mesophilic sulfate reducer isolated from marine sediment.</title>
        <authorList>
            <person name="Thioye A."/>
            <person name="Gam Z.B.A."/>
            <person name="Mbengue M."/>
            <person name="Cayol J.L."/>
            <person name="Joseph-Bartoli M."/>
            <person name="Toure-Kane C."/>
            <person name="Labat M."/>
        </authorList>
    </citation>
    <scope>NUCLEOTIDE SEQUENCE [LARGE SCALE GENOMIC DNA]</scope>
    <source>
        <strain evidence="1 2">DSM 101509</strain>
    </source>
</reference>
<sequence>MSDNKPYLNEQGDLIIPFACSEHEYKYWKKEGHSLADILRELDAPEDVWKRYTFEPRKKDEAKQD</sequence>
<evidence type="ECO:0000313" key="1">
    <source>
        <dbReference type="EMBL" id="KAB1443249.1"/>
    </source>
</evidence>
<accession>A0A6N6N727</accession>
<dbReference type="AlphaFoldDB" id="A0A6N6N727"/>
<keyword evidence="2" id="KW-1185">Reference proteome</keyword>
<proteinExistence type="predicted"/>
<evidence type="ECO:0000313" key="2">
    <source>
        <dbReference type="Proteomes" id="UP000438699"/>
    </source>
</evidence>
<comment type="caution">
    <text evidence="1">The sequence shown here is derived from an EMBL/GenBank/DDBJ whole genome shotgun (WGS) entry which is preliminary data.</text>
</comment>
<dbReference type="OrthoDB" id="5460048at2"/>